<gene>
    <name evidence="1" type="ORF">HAT2_00283</name>
</gene>
<organism evidence="1 2">
    <name type="scientific">Candidatus Similichlamydia laticola</name>
    <dbReference type="NCBI Taxonomy" id="2170265"/>
    <lineage>
        <taxon>Bacteria</taxon>
        <taxon>Pseudomonadati</taxon>
        <taxon>Chlamydiota</taxon>
        <taxon>Chlamydiia</taxon>
        <taxon>Parachlamydiales</taxon>
        <taxon>Candidatus Parilichlamydiaceae</taxon>
        <taxon>Candidatus Similichlamydia</taxon>
    </lineage>
</organism>
<evidence type="ECO:0000313" key="1">
    <source>
        <dbReference type="EMBL" id="RDB31610.1"/>
    </source>
</evidence>
<protein>
    <submittedName>
        <fullName evidence="1">Uncharacterized protein</fullName>
    </submittedName>
</protein>
<dbReference type="AlphaFoldDB" id="A0A369KDS5"/>
<proteinExistence type="predicted"/>
<dbReference type="EMBL" id="QQBG01000011">
    <property type="protein sequence ID" value="RDB31610.1"/>
    <property type="molecule type" value="Genomic_DNA"/>
</dbReference>
<comment type="caution">
    <text evidence="1">The sequence shown here is derived from an EMBL/GenBank/DDBJ whole genome shotgun (WGS) entry which is preliminary data.</text>
</comment>
<sequence>MTSKSKQIVCVDLPHCSWVGYLFTEKNESCFSNMIADAIKESCLLQRLSLFHCFMVKRISSATQFN</sequence>
<dbReference type="Proteomes" id="UP000253816">
    <property type="component" value="Unassembled WGS sequence"/>
</dbReference>
<reference evidence="1 2" key="1">
    <citation type="submission" date="2018-07" db="EMBL/GenBank/DDBJ databases">
        <title>Comparative genomics of the Candidatus Parilichlamydiaceae reveals evidence of convergent evolution and genome reduction in the phylum Chlamydiae.</title>
        <authorList>
            <person name="Taylor-Brown A."/>
            <person name="Polkinghorne A."/>
        </authorList>
    </citation>
    <scope>NUCLEOTIDE SEQUENCE [LARGE SCALE GENOMIC DNA]</scope>
    <source>
        <strain evidence="1 2">Hat2</strain>
    </source>
</reference>
<keyword evidence="2" id="KW-1185">Reference proteome</keyword>
<evidence type="ECO:0000313" key="2">
    <source>
        <dbReference type="Proteomes" id="UP000253816"/>
    </source>
</evidence>
<name>A0A369KDS5_9BACT</name>
<accession>A0A369KDS5</accession>